<dbReference type="EMBL" id="JAJSOW010000003">
    <property type="protein sequence ID" value="KAI9195461.1"/>
    <property type="molecule type" value="Genomic_DNA"/>
</dbReference>
<sequence>MWGWTDSTLPKSRMAWISCVGVPLRCWTEEFFRKIGWIIGEPLLVEEDTKMRYRLDRGRILVLIPHGSVCPCNIRVLGAKNSFEIKVSGDHSPISFPWLVNFLGLKMNGRNDNSNLNPSAMTHSVDDEEIGQLISDMCTDKEIEGLIFRKELASKKVSFKPDTPLGFKGKDVEGNQSSWYLEAEIAKVIEIRFTIEWLRTRFSRNEEEMSQAQIDTETTIVDTLGNQLQWCLEEEISKVIETSVTFGFNFGPNNREIVVEVSRRELEDIALFAGPDKSQ</sequence>
<organism evidence="1 2">
    <name type="scientific">Acer negundo</name>
    <name type="common">Box elder</name>
    <dbReference type="NCBI Taxonomy" id="4023"/>
    <lineage>
        <taxon>Eukaryota</taxon>
        <taxon>Viridiplantae</taxon>
        <taxon>Streptophyta</taxon>
        <taxon>Embryophyta</taxon>
        <taxon>Tracheophyta</taxon>
        <taxon>Spermatophyta</taxon>
        <taxon>Magnoliopsida</taxon>
        <taxon>eudicotyledons</taxon>
        <taxon>Gunneridae</taxon>
        <taxon>Pentapetalae</taxon>
        <taxon>rosids</taxon>
        <taxon>malvids</taxon>
        <taxon>Sapindales</taxon>
        <taxon>Sapindaceae</taxon>
        <taxon>Hippocastanoideae</taxon>
        <taxon>Acereae</taxon>
        <taxon>Acer</taxon>
    </lineage>
</organism>
<proteinExistence type="predicted"/>
<keyword evidence="2" id="KW-1185">Reference proteome</keyword>
<comment type="caution">
    <text evidence="1">The sequence shown here is derived from an EMBL/GenBank/DDBJ whole genome shotgun (WGS) entry which is preliminary data.</text>
</comment>
<protein>
    <recommendedName>
        <fullName evidence="3">DUF4283 domain-containing protein</fullName>
    </recommendedName>
</protein>
<dbReference type="PANTHER" id="PTHR34427:SF5">
    <property type="entry name" value="DUF4283 DOMAIN-CONTAINING PROTEIN"/>
    <property type="match status" value="1"/>
</dbReference>
<reference evidence="1" key="2">
    <citation type="submission" date="2023-02" db="EMBL/GenBank/DDBJ databases">
        <authorList>
            <person name="Swenson N.G."/>
            <person name="Wegrzyn J.L."/>
            <person name="Mcevoy S.L."/>
        </authorList>
    </citation>
    <scope>NUCLEOTIDE SEQUENCE</scope>
    <source>
        <strain evidence="1">91603</strain>
        <tissue evidence="1">Leaf</tissue>
    </source>
</reference>
<evidence type="ECO:0000313" key="1">
    <source>
        <dbReference type="EMBL" id="KAI9195461.1"/>
    </source>
</evidence>
<name>A0AAD5P345_ACENE</name>
<evidence type="ECO:0008006" key="3">
    <source>
        <dbReference type="Google" id="ProtNLM"/>
    </source>
</evidence>
<accession>A0AAD5P345</accession>
<gene>
    <name evidence="1" type="ORF">LWI28_015022</name>
</gene>
<dbReference type="PANTHER" id="PTHR34427">
    <property type="entry name" value="DUF4283 DOMAIN PROTEIN"/>
    <property type="match status" value="1"/>
</dbReference>
<dbReference type="Proteomes" id="UP001064489">
    <property type="component" value="Chromosome 1"/>
</dbReference>
<dbReference type="AlphaFoldDB" id="A0AAD5P345"/>
<reference evidence="1" key="1">
    <citation type="journal article" date="2022" name="Plant J.">
        <title>Strategies of tolerance reflected in two North American maple genomes.</title>
        <authorList>
            <person name="McEvoy S.L."/>
            <person name="Sezen U.U."/>
            <person name="Trouern-Trend A."/>
            <person name="McMahon S.M."/>
            <person name="Schaberg P.G."/>
            <person name="Yang J."/>
            <person name="Wegrzyn J.L."/>
            <person name="Swenson N.G."/>
        </authorList>
    </citation>
    <scope>NUCLEOTIDE SEQUENCE</scope>
    <source>
        <strain evidence="1">91603</strain>
    </source>
</reference>
<evidence type="ECO:0000313" key="2">
    <source>
        <dbReference type="Proteomes" id="UP001064489"/>
    </source>
</evidence>